<dbReference type="SUPFAM" id="SSF56672">
    <property type="entry name" value="DNA/RNA polymerases"/>
    <property type="match status" value="1"/>
</dbReference>
<name>A0A0R0LRV4_9MICR</name>
<dbReference type="Proteomes" id="UP000051530">
    <property type="component" value="Unassembled WGS sequence"/>
</dbReference>
<dbReference type="InterPro" id="IPR043128">
    <property type="entry name" value="Rev_trsase/Diguanyl_cyclase"/>
</dbReference>
<dbReference type="InterPro" id="IPR043502">
    <property type="entry name" value="DNA/RNA_pol_sf"/>
</dbReference>
<dbReference type="EMBL" id="LGUB01001103">
    <property type="protein sequence ID" value="KRH92221.1"/>
    <property type="molecule type" value="Genomic_DNA"/>
</dbReference>
<dbReference type="FunFam" id="3.30.70.270:FF:000003">
    <property type="entry name" value="Transposon Ty3-G Gag-Pol polyprotein"/>
    <property type="match status" value="1"/>
</dbReference>
<dbReference type="Gene3D" id="3.30.70.270">
    <property type="match status" value="1"/>
</dbReference>
<organism evidence="2 3">
    <name type="scientific">Pseudoloma neurophilia</name>
    <dbReference type="NCBI Taxonomy" id="146866"/>
    <lineage>
        <taxon>Eukaryota</taxon>
        <taxon>Fungi</taxon>
        <taxon>Fungi incertae sedis</taxon>
        <taxon>Microsporidia</taxon>
        <taxon>Pseudoloma</taxon>
    </lineage>
</organism>
<proteinExistence type="predicted"/>
<feature type="domain" description="Reverse transcriptase" evidence="1">
    <location>
        <begin position="1"/>
        <end position="82"/>
    </location>
</feature>
<dbReference type="InterPro" id="IPR051320">
    <property type="entry name" value="Viral_Replic_Matur_Polypro"/>
</dbReference>
<gene>
    <name evidence="2" type="ORF">M153_9671000643</name>
</gene>
<protein>
    <submittedName>
        <fullName evidence="2">Putative LTR retrotransposon</fullName>
    </submittedName>
</protein>
<evidence type="ECO:0000313" key="3">
    <source>
        <dbReference type="Proteomes" id="UP000051530"/>
    </source>
</evidence>
<dbReference type="PROSITE" id="PS50878">
    <property type="entry name" value="RT_POL"/>
    <property type="match status" value="1"/>
</dbReference>
<accession>A0A0R0LRV4</accession>
<dbReference type="VEuPathDB" id="MicrosporidiaDB:M153_9671000643"/>
<evidence type="ECO:0000259" key="1">
    <source>
        <dbReference type="PROSITE" id="PS50878"/>
    </source>
</evidence>
<evidence type="ECO:0000313" key="2">
    <source>
        <dbReference type="EMBL" id="KRH92221.1"/>
    </source>
</evidence>
<reference evidence="2 3" key="1">
    <citation type="submission" date="2015-07" db="EMBL/GenBank/DDBJ databases">
        <title>The genome of Pseudoloma neurophilia, a relevant intracellular parasite of the zebrafish.</title>
        <authorList>
            <person name="Ndikumana S."/>
            <person name="Pelin A."/>
            <person name="Sanders J."/>
            <person name="Corradi N."/>
        </authorList>
    </citation>
    <scope>NUCLEOTIDE SEQUENCE [LARGE SCALE GENOMIC DNA]</scope>
    <source>
        <strain evidence="2 3">MK1</strain>
    </source>
</reference>
<dbReference type="CDD" id="cd01647">
    <property type="entry name" value="RT_LTR"/>
    <property type="match status" value="1"/>
</dbReference>
<dbReference type="InterPro" id="IPR000477">
    <property type="entry name" value="RT_dom"/>
</dbReference>
<dbReference type="Pfam" id="PF00078">
    <property type="entry name" value="RVT_1"/>
    <property type="match status" value="1"/>
</dbReference>
<dbReference type="PANTHER" id="PTHR33064">
    <property type="entry name" value="POL PROTEIN"/>
    <property type="match status" value="1"/>
</dbReference>
<dbReference type="AlphaFoldDB" id="A0A0R0LRV4"/>
<comment type="caution">
    <text evidence="2">The sequence shown here is derived from an EMBL/GenBank/DDBJ whole genome shotgun (WGS) entry which is preliminary data.</text>
</comment>
<dbReference type="OrthoDB" id="2194291at2759"/>
<sequence length="125" mass="14433">MLQGYKNSPAIFQRGMTMVLEGLIGKKCFNYLDDILIFGKNLSELDENLRDVLDRLNSFHFLINEKKFIFRQSKITFLGYDIRLNEIKPTLSRAQAILDFPVPSNKKDLSGFPVLLIMTVISFQL</sequence>
<dbReference type="PANTHER" id="PTHR33064:SF37">
    <property type="entry name" value="RIBONUCLEASE H"/>
    <property type="match status" value="1"/>
</dbReference>
<keyword evidence="3" id="KW-1185">Reference proteome</keyword>